<reference evidence="12" key="2">
    <citation type="submission" date="2022-10" db="EMBL/GenBank/DDBJ databases">
        <authorList>
            <consortium name="ENA_rothamsted_submissions"/>
            <consortium name="culmorum"/>
            <person name="King R."/>
        </authorList>
    </citation>
    <scope>NUCLEOTIDE SEQUENCE</scope>
</reference>
<organism evidence="12 13">
    <name type="scientific">Aphis gossypii</name>
    <name type="common">Cotton aphid</name>
    <dbReference type="NCBI Taxonomy" id="80765"/>
    <lineage>
        <taxon>Eukaryota</taxon>
        <taxon>Metazoa</taxon>
        <taxon>Ecdysozoa</taxon>
        <taxon>Arthropoda</taxon>
        <taxon>Hexapoda</taxon>
        <taxon>Insecta</taxon>
        <taxon>Pterygota</taxon>
        <taxon>Neoptera</taxon>
        <taxon>Paraneoptera</taxon>
        <taxon>Hemiptera</taxon>
        <taxon>Sternorrhyncha</taxon>
        <taxon>Aphidomorpha</taxon>
        <taxon>Aphidoidea</taxon>
        <taxon>Aphididae</taxon>
        <taxon>Aphidini</taxon>
        <taxon>Aphis</taxon>
        <taxon>Aphis</taxon>
    </lineage>
</organism>
<reference evidence="12" key="1">
    <citation type="submission" date="2022-02" db="EMBL/GenBank/DDBJ databases">
        <authorList>
            <person name="King R."/>
        </authorList>
    </citation>
    <scope>NUCLEOTIDE SEQUENCE</scope>
</reference>
<feature type="compositionally biased region" description="Low complexity" evidence="9">
    <location>
        <begin position="388"/>
        <end position="409"/>
    </location>
</feature>
<dbReference type="GO" id="GO:0022841">
    <property type="term" value="F:potassium ion leak channel activity"/>
    <property type="evidence" value="ECO:0007669"/>
    <property type="project" value="TreeGrafter"/>
</dbReference>
<evidence type="ECO:0000256" key="5">
    <source>
        <dbReference type="ARBA" id="ARBA00023065"/>
    </source>
</evidence>
<dbReference type="SUPFAM" id="SSF81324">
    <property type="entry name" value="Voltage-gated potassium channels"/>
    <property type="match status" value="1"/>
</dbReference>
<dbReference type="Pfam" id="PF07885">
    <property type="entry name" value="Ion_trans_2"/>
    <property type="match status" value="1"/>
</dbReference>
<keyword evidence="7 8" id="KW-0407">Ion channel</keyword>
<keyword evidence="4 10" id="KW-1133">Transmembrane helix</keyword>
<feature type="transmembrane region" description="Helical" evidence="10">
    <location>
        <begin position="170"/>
        <end position="199"/>
    </location>
</feature>
<feature type="region of interest" description="Disordered" evidence="9">
    <location>
        <begin position="504"/>
        <end position="529"/>
    </location>
</feature>
<dbReference type="Proteomes" id="UP001154329">
    <property type="component" value="Chromosome 2"/>
</dbReference>
<keyword evidence="3 8" id="KW-0812">Transmembrane</keyword>
<gene>
    <name evidence="12" type="ORF">APHIGO_LOCUS7177</name>
</gene>
<evidence type="ECO:0000313" key="12">
    <source>
        <dbReference type="EMBL" id="CAH1726256.1"/>
    </source>
</evidence>
<evidence type="ECO:0000256" key="3">
    <source>
        <dbReference type="ARBA" id="ARBA00022692"/>
    </source>
</evidence>
<evidence type="ECO:0000256" key="7">
    <source>
        <dbReference type="ARBA" id="ARBA00023303"/>
    </source>
</evidence>
<dbReference type="GO" id="GO:0015271">
    <property type="term" value="F:outward rectifier potassium channel activity"/>
    <property type="evidence" value="ECO:0007669"/>
    <property type="project" value="TreeGrafter"/>
</dbReference>
<evidence type="ECO:0000256" key="1">
    <source>
        <dbReference type="ARBA" id="ARBA00004141"/>
    </source>
</evidence>
<feature type="transmembrane region" description="Helical" evidence="10">
    <location>
        <begin position="137"/>
        <end position="158"/>
    </location>
</feature>
<feature type="compositionally biased region" description="Basic residues" evidence="9">
    <location>
        <begin position="207"/>
        <end position="219"/>
    </location>
</feature>
<sequence length="566" mass="62135">MPAHAVPAAPQSLPLLLPPPPPVQYAPAEPRFRRCVRKFFAHLFSNLGLFGLVAGYVIVGAFVFRFLEAGNERQQRDRIGRLKNDCLGELWNITVRMHVLHELNWTKLVYEPLHKFETQIISTKNIQGYDSKNTEQWSLTGALLYSVTVITTIGYGNLAPKTPEGKIVTMVYALFGVPLMLLCISNLGSLLAGTFQFAYSHSCCFSKRKSGNRRDKSSKKSSSTVGTGSVQHTPPSPQQYNTSHNQRAELSPKSRKQQIGGNGGKPVYRLTSEAKHVLCECAEYQLANSPTHDHVAAHILRQLGDRPNLPTTAAKHEEYAYDDGVGDDDNSEDCYQCQMYSGAHGTPSRLPLLSGNNRQQQRRRGGGDKDRRHNAAATASEHYRREMAAAAAAAARRSGGRDQQQAAEQTAERRPARSAGGPGAARVGRLHLPGRGRVRRLGGLDVHRRRVLLLRHAVHDRVRRPGAGQVVPGHRHAERSAAAGRVLRLPAVRPGPDRHVVLARPGGGGVQVPARRPLRGPTQTAAPARHAAVRPVKWLATARPDLHAPAARIVLSPRPYIDLYCI</sequence>
<keyword evidence="6 10" id="KW-0472">Membrane</keyword>
<comment type="similarity">
    <text evidence="8">Belongs to the two pore domain potassium channel (TC 1.A.1.8) family.</text>
</comment>
<name>A0A9P0J3H6_APHGO</name>
<feature type="compositionally biased region" description="Polar residues" evidence="9">
    <location>
        <begin position="224"/>
        <end position="245"/>
    </location>
</feature>
<accession>A0A9P0J3H6</accession>
<feature type="domain" description="Potassium channel" evidence="11">
    <location>
        <begin position="131"/>
        <end position="191"/>
    </location>
</feature>
<dbReference type="GO" id="GO:0030322">
    <property type="term" value="P:stabilization of membrane potential"/>
    <property type="evidence" value="ECO:0007669"/>
    <property type="project" value="TreeGrafter"/>
</dbReference>
<feature type="region of interest" description="Disordered" evidence="9">
    <location>
        <begin position="345"/>
        <end position="432"/>
    </location>
</feature>
<dbReference type="PRINTS" id="PR01333">
    <property type="entry name" value="2POREKCHANEL"/>
</dbReference>
<dbReference type="InterPro" id="IPR003280">
    <property type="entry name" value="2pore_dom_K_chnl"/>
</dbReference>
<evidence type="ECO:0000313" key="13">
    <source>
        <dbReference type="Proteomes" id="UP001154329"/>
    </source>
</evidence>
<proteinExistence type="inferred from homology"/>
<evidence type="ECO:0000256" key="9">
    <source>
        <dbReference type="SAM" id="MobiDB-lite"/>
    </source>
</evidence>
<dbReference type="AlphaFoldDB" id="A0A9P0J3H6"/>
<dbReference type="PANTHER" id="PTHR11003:SF334">
    <property type="entry name" value="FI03418P"/>
    <property type="match status" value="1"/>
</dbReference>
<evidence type="ECO:0000256" key="4">
    <source>
        <dbReference type="ARBA" id="ARBA00022989"/>
    </source>
</evidence>
<feature type="transmembrane region" description="Helical" evidence="10">
    <location>
        <begin position="39"/>
        <end position="64"/>
    </location>
</feature>
<evidence type="ECO:0000259" key="11">
    <source>
        <dbReference type="Pfam" id="PF07885"/>
    </source>
</evidence>
<keyword evidence="2 8" id="KW-0813">Transport</keyword>
<dbReference type="PANTHER" id="PTHR11003">
    <property type="entry name" value="POTASSIUM CHANNEL, SUBFAMILY K"/>
    <property type="match status" value="1"/>
</dbReference>
<protein>
    <recommendedName>
        <fullName evidence="11">Potassium channel domain-containing protein</fullName>
    </recommendedName>
</protein>
<keyword evidence="5 8" id="KW-0406">Ion transport</keyword>
<dbReference type="Gene3D" id="1.10.287.70">
    <property type="match status" value="1"/>
</dbReference>
<feature type="region of interest" description="Disordered" evidence="9">
    <location>
        <begin position="207"/>
        <end position="267"/>
    </location>
</feature>
<evidence type="ECO:0000256" key="10">
    <source>
        <dbReference type="SAM" id="Phobius"/>
    </source>
</evidence>
<dbReference type="EMBL" id="OU899035">
    <property type="protein sequence ID" value="CAH1726256.1"/>
    <property type="molecule type" value="Genomic_DNA"/>
</dbReference>
<evidence type="ECO:0000256" key="2">
    <source>
        <dbReference type="ARBA" id="ARBA00022448"/>
    </source>
</evidence>
<evidence type="ECO:0000256" key="8">
    <source>
        <dbReference type="RuleBase" id="RU003857"/>
    </source>
</evidence>
<keyword evidence="13" id="KW-1185">Reference proteome</keyword>
<dbReference type="InterPro" id="IPR013099">
    <property type="entry name" value="K_chnl_dom"/>
</dbReference>
<evidence type="ECO:0000256" key="6">
    <source>
        <dbReference type="ARBA" id="ARBA00023136"/>
    </source>
</evidence>
<comment type="subcellular location">
    <subcellularLocation>
        <location evidence="1">Membrane</location>
        <topology evidence="1">Multi-pass membrane protein</topology>
    </subcellularLocation>
</comment>
<dbReference type="GO" id="GO:0005886">
    <property type="term" value="C:plasma membrane"/>
    <property type="evidence" value="ECO:0007669"/>
    <property type="project" value="TreeGrafter"/>
</dbReference>